<dbReference type="Proteomes" id="UP000654452">
    <property type="component" value="Unassembled WGS sequence"/>
</dbReference>
<feature type="signal peptide" evidence="2">
    <location>
        <begin position="1"/>
        <end position="24"/>
    </location>
</feature>
<feature type="domain" description="PRC-barrel" evidence="3">
    <location>
        <begin position="90"/>
        <end position="145"/>
    </location>
</feature>
<accession>A0ABS1HRG3</accession>
<evidence type="ECO:0000313" key="4">
    <source>
        <dbReference type="EMBL" id="MBK4717417.1"/>
    </source>
</evidence>
<dbReference type="Pfam" id="PF05239">
    <property type="entry name" value="PRC"/>
    <property type="match status" value="1"/>
</dbReference>
<reference evidence="4 5" key="1">
    <citation type="submission" date="2021-01" db="EMBL/GenBank/DDBJ databases">
        <title>Azospirillum sp. YIM DDC1 draft genome.</title>
        <authorList>
            <person name="Wang Y.-X."/>
        </authorList>
    </citation>
    <scope>NUCLEOTIDE SEQUENCE [LARGE SCALE GENOMIC DNA]</scope>
    <source>
        <strain evidence="4 5">YIM DDC1</strain>
    </source>
</reference>
<dbReference type="SUPFAM" id="SSF50346">
    <property type="entry name" value="PRC-barrel domain"/>
    <property type="match status" value="1"/>
</dbReference>
<keyword evidence="5" id="KW-1185">Reference proteome</keyword>
<name>A0ABS1HRG3_9PROT</name>
<evidence type="ECO:0000259" key="3">
    <source>
        <dbReference type="Pfam" id="PF05239"/>
    </source>
</evidence>
<gene>
    <name evidence="4" type="ORF">JJL56_00895</name>
</gene>
<dbReference type="InterPro" id="IPR027275">
    <property type="entry name" value="PRC-brl_dom"/>
</dbReference>
<feature type="chain" id="PRO_5047250291" evidence="2">
    <location>
        <begin position="25"/>
        <end position="192"/>
    </location>
</feature>
<sequence length="192" mass="19184">MRLVPPSVLAASAAALLLSAAASAQTPQAPQASPDAARPPLMTAPRPDDTPATPPAVSPEGMGGAAPSDEMQRAAPSVAAIPHLLTPDEARTLIGKEVRTRDGQPGGSIKDFTLDGSAASIERIVLAPAEGSGADGKLRSLPVSMLRTDIAGAAAGADGSTPPTLDLPAAELARAPEFTYGEGVKTVTGQPQ</sequence>
<dbReference type="InterPro" id="IPR011033">
    <property type="entry name" value="PRC_barrel-like_sf"/>
</dbReference>
<evidence type="ECO:0000256" key="1">
    <source>
        <dbReference type="SAM" id="MobiDB-lite"/>
    </source>
</evidence>
<feature type="region of interest" description="Disordered" evidence="1">
    <location>
        <begin position="22"/>
        <end position="73"/>
    </location>
</feature>
<comment type="caution">
    <text evidence="4">The sequence shown here is derived from an EMBL/GenBank/DDBJ whole genome shotgun (WGS) entry which is preliminary data.</text>
</comment>
<keyword evidence="2" id="KW-0732">Signal</keyword>
<evidence type="ECO:0000256" key="2">
    <source>
        <dbReference type="SAM" id="SignalP"/>
    </source>
</evidence>
<proteinExistence type="predicted"/>
<dbReference type="RefSeq" id="WP_145623967.1">
    <property type="nucleotide sequence ID" value="NZ_JAEPIV010000001.1"/>
</dbReference>
<dbReference type="EMBL" id="JAEPIV010000001">
    <property type="protein sequence ID" value="MBK4717417.1"/>
    <property type="molecule type" value="Genomic_DNA"/>
</dbReference>
<protein>
    <submittedName>
        <fullName evidence="4">PRC-barrel domain-containing protein</fullName>
    </submittedName>
</protein>
<organism evidence="4 5">
    <name type="scientific">Azospirillum aestuarii</name>
    <dbReference type="NCBI Taxonomy" id="2802052"/>
    <lineage>
        <taxon>Bacteria</taxon>
        <taxon>Pseudomonadati</taxon>
        <taxon>Pseudomonadota</taxon>
        <taxon>Alphaproteobacteria</taxon>
        <taxon>Rhodospirillales</taxon>
        <taxon>Azospirillaceae</taxon>
        <taxon>Azospirillum</taxon>
    </lineage>
</organism>
<evidence type="ECO:0000313" key="5">
    <source>
        <dbReference type="Proteomes" id="UP000654452"/>
    </source>
</evidence>
<feature type="compositionally biased region" description="Low complexity" evidence="1">
    <location>
        <begin position="22"/>
        <end position="36"/>
    </location>
</feature>